<evidence type="ECO:0008006" key="3">
    <source>
        <dbReference type="Google" id="ProtNLM"/>
    </source>
</evidence>
<organism evidence="1 2">
    <name type="scientific">Candidatus Wildermuthbacteria bacterium RIFCSPHIGHO2_01_FULL_49_22b</name>
    <dbReference type="NCBI Taxonomy" id="1802448"/>
    <lineage>
        <taxon>Bacteria</taxon>
        <taxon>Candidatus Wildermuthiibacteriota</taxon>
    </lineage>
</organism>
<reference evidence="1 2" key="1">
    <citation type="journal article" date="2016" name="Nat. Commun.">
        <title>Thousands of microbial genomes shed light on interconnected biogeochemical processes in an aquifer system.</title>
        <authorList>
            <person name="Anantharaman K."/>
            <person name="Brown C.T."/>
            <person name="Hug L.A."/>
            <person name="Sharon I."/>
            <person name="Castelle C.J."/>
            <person name="Probst A.J."/>
            <person name="Thomas B.C."/>
            <person name="Singh A."/>
            <person name="Wilkins M.J."/>
            <person name="Karaoz U."/>
            <person name="Brodie E.L."/>
            <person name="Williams K.H."/>
            <person name="Hubbard S.S."/>
            <person name="Banfield J.F."/>
        </authorList>
    </citation>
    <scope>NUCLEOTIDE SEQUENCE [LARGE SCALE GENOMIC DNA]</scope>
</reference>
<comment type="caution">
    <text evidence="1">The sequence shown here is derived from an EMBL/GenBank/DDBJ whole genome shotgun (WGS) entry which is preliminary data.</text>
</comment>
<protein>
    <recommendedName>
        <fullName evidence="3">Core-binding (CB) domain-containing protein</fullName>
    </recommendedName>
</protein>
<dbReference type="EMBL" id="MHTT01000013">
    <property type="protein sequence ID" value="OHA65496.1"/>
    <property type="molecule type" value="Genomic_DNA"/>
</dbReference>
<accession>A0A1G2QY24</accession>
<sequence>MNDITSLYEFVDSAQKSRKYPPSTAHSYKVALRLFDEQLNAEEKKSVELFKENLDQLAQLVFTKNKTRLSAGSLAAYKWRVNKLISDYEKYGTDPAKMNSWSRKIVTRMPKIKTEQNVKQQPNEVSPDDNFSIQQTGNLHKFELALRADKSVKFVVVVPNDITKQEAATITSILNSVSIGD</sequence>
<proteinExistence type="predicted"/>
<evidence type="ECO:0000313" key="2">
    <source>
        <dbReference type="Proteomes" id="UP000178065"/>
    </source>
</evidence>
<dbReference type="Proteomes" id="UP000178065">
    <property type="component" value="Unassembled WGS sequence"/>
</dbReference>
<dbReference type="STRING" id="1802448.A2672_00480"/>
<gene>
    <name evidence="1" type="ORF">A2672_00480</name>
</gene>
<evidence type="ECO:0000313" key="1">
    <source>
        <dbReference type="EMBL" id="OHA65496.1"/>
    </source>
</evidence>
<dbReference type="AlphaFoldDB" id="A0A1G2QY24"/>
<name>A0A1G2QY24_9BACT</name>